<comment type="caution">
    <text evidence="2">The sequence shown here is derived from an EMBL/GenBank/DDBJ whole genome shotgun (WGS) entry which is preliminary data.</text>
</comment>
<dbReference type="EMBL" id="JAVHJS010000010">
    <property type="protein sequence ID" value="KAK2845898.1"/>
    <property type="molecule type" value="Genomic_DNA"/>
</dbReference>
<proteinExistence type="predicted"/>
<organism evidence="2 3">
    <name type="scientific">Tachysurus vachellii</name>
    <name type="common">Darkbarbel catfish</name>
    <name type="synonym">Pelteobagrus vachellii</name>
    <dbReference type="NCBI Taxonomy" id="175792"/>
    <lineage>
        <taxon>Eukaryota</taxon>
        <taxon>Metazoa</taxon>
        <taxon>Chordata</taxon>
        <taxon>Craniata</taxon>
        <taxon>Vertebrata</taxon>
        <taxon>Euteleostomi</taxon>
        <taxon>Actinopterygii</taxon>
        <taxon>Neopterygii</taxon>
        <taxon>Teleostei</taxon>
        <taxon>Ostariophysi</taxon>
        <taxon>Siluriformes</taxon>
        <taxon>Bagridae</taxon>
        <taxon>Tachysurus</taxon>
    </lineage>
</organism>
<evidence type="ECO:0000313" key="2">
    <source>
        <dbReference type="EMBL" id="KAK2845898.1"/>
    </source>
</evidence>
<keyword evidence="3" id="KW-1185">Reference proteome</keyword>
<protein>
    <submittedName>
        <fullName evidence="2">Uncharacterized protein</fullName>
    </submittedName>
</protein>
<dbReference type="AlphaFoldDB" id="A0AA88SRS6"/>
<name>A0AA88SRS6_TACVA</name>
<evidence type="ECO:0000313" key="3">
    <source>
        <dbReference type="Proteomes" id="UP001187315"/>
    </source>
</evidence>
<reference evidence="2" key="1">
    <citation type="submission" date="2023-08" db="EMBL/GenBank/DDBJ databases">
        <title>Pelteobagrus vachellii genome.</title>
        <authorList>
            <person name="Liu H."/>
        </authorList>
    </citation>
    <scope>NUCLEOTIDE SEQUENCE</scope>
    <source>
        <strain evidence="2">PRFRI_2022a</strain>
        <tissue evidence="2">Muscle</tissue>
    </source>
</reference>
<sequence>MLTSTAKGICADPDLEGCPLRPPPQAPPQTNNNQPPAVTLLWLLHPTNGQFTLQQDITADVHKGLQFLETQTWRAARSDRHLRHPRRRTITNHQLLHCCGFYTQPTDSLLSSRILQQTCTKDCSSQSVFKTLVDPDLEGCPLRPPPQAPPQTNNNQPPAVTLLRLLHPTSGQFTLQQDITADVHKGLQFLEVMQKLMQWQRQQQSYLSRNKT</sequence>
<dbReference type="Proteomes" id="UP001187315">
    <property type="component" value="Unassembled WGS sequence"/>
</dbReference>
<gene>
    <name evidence="2" type="ORF">Q7C36_010752</name>
</gene>
<accession>A0AA88SRS6</accession>
<evidence type="ECO:0000256" key="1">
    <source>
        <dbReference type="SAM" id="MobiDB-lite"/>
    </source>
</evidence>
<feature type="region of interest" description="Disordered" evidence="1">
    <location>
        <begin position="13"/>
        <end position="34"/>
    </location>
</feature>